<dbReference type="PANTHER" id="PTHR42956:SF1">
    <property type="entry name" value="NITROGENASE IRON-MOLYBDENUM COFACTOR BIOSYNTHESIS PROTEIN NIFE"/>
    <property type="match status" value="1"/>
</dbReference>
<proteinExistence type="predicted"/>
<organism evidence="2 3">
    <name type="scientific">Dendrosporobacter quercicolus</name>
    <dbReference type="NCBI Taxonomy" id="146817"/>
    <lineage>
        <taxon>Bacteria</taxon>
        <taxon>Bacillati</taxon>
        <taxon>Bacillota</taxon>
        <taxon>Negativicutes</taxon>
        <taxon>Selenomonadales</taxon>
        <taxon>Sporomusaceae</taxon>
        <taxon>Dendrosporobacter</taxon>
    </lineage>
</organism>
<dbReference type="Gene3D" id="3.40.50.1980">
    <property type="entry name" value="Nitrogenase molybdenum iron protein domain"/>
    <property type="match status" value="3"/>
</dbReference>
<dbReference type="STRING" id="146817.SAMN04488502_11223"/>
<dbReference type="SUPFAM" id="SSF53807">
    <property type="entry name" value="Helical backbone' metal receptor"/>
    <property type="match status" value="1"/>
</dbReference>
<keyword evidence="3" id="KW-1185">Reference proteome</keyword>
<dbReference type="PANTHER" id="PTHR42956">
    <property type="entry name" value="NITROGENASE IRON-MOLYBDENUM COFACTOR BIOSYNTHESIS PROTEIN NIFE"/>
    <property type="match status" value="1"/>
</dbReference>
<name>A0A1G9YPH1_9FIRM</name>
<dbReference type="InterPro" id="IPR049939">
    <property type="entry name" value="NifE-like"/>
</dbReference>
<evidence type="ECO:0000313" key="3">
    <source>
        <dbReference type="Proteomes" id="UP000214880"/>
    </source>
</evidence>
<dbReference type="EMBL" id="FNHB01000012">
    <property type="protein sequence ID" value="SDN10974.1"/>
    <property type="molecule type" value="Genomic_DNA"/>
</dbReference>
<reference evidence="2 3" key="1">
    <citation type="submission" date="2016-10" db="EMBL/GenBank/DDBJ databases">
        <authorList>
            <person name="de Groot N.N."/>
        </authorList>
    </citation>
    <scope>NUCLEOTIDE SEQUENCE [LARGE SCALE GENOMIC DNA]</scope>
    <source>
        <strain evidence="2 3">DSM 1736</strain>
    </source>
</reference>
<sequence>MTAVTETPQPFFPEVAEAPRYTCAMGGAYSAALATFGSIPILHAGGGCGFAQNFGQSFASGLNSPGPVGGASTPCSTLVEEHVIFGGEDKLRKLIESTIQLMPGELYTVISACVPSLIGDDVDSVVAEFRNRVPIIHVKTAGFTGNSYKGYELYFDAVIDQLLTDQPVKKRTVNILGVVPTQNLFWKGDLRNIRDLLAKIGVEANFIFGDLAGLQALQQIPAAELNLVFSLWGIGTARKLEERFGTPYQVFPSLPVGPQDTSKFLQVLGFKLKLPADVISRVIGAEETDAYRFTEFIGNILFVAIPHAYYAVVADSSTAIALTKYSTNELGFNPEIVIVTDDPPEEYRDQIIQDLTGNLESALTPKVVFEIDAHKIRLLLRNYSVQIIFASSLERYIAESELGGALFLSVAFPAYDRLIIDRSYVGYRGGLNLMEDLMVKYGGPL</sequence>
<dbReference type="OrthoDB" id="9767044at2"/>
<gene>
    <name evidence="2" type="ORF">SAMN04488502_11223</name>
</gene>
<dbReference type="GO" id="GO:0016491">
    <property type="term" value="F:oxidoreductase activity"/>
    <property type="evidence" value="ECO:0007669"/>
    <property type="project" value="InterPro"/>
</dbReference>
<accession>A0A1G9YPH1</accession>
<protein>
    <submittedName>
        <fullName evidence="2">Nitrogenase molybdenum-iron protein beta chain</fullName>
    </submittedName>
</protein>
<dbReference type="AlphaFoldDB" id="A0A1G9YPH1"/>
<dbReference type="RefSeq" id="WP_092074718.1">
    <property type="nucleotide sequence ID" value="NZ_FNHB01000012.1"/>
</dbReference>
<feature type="domain" description="Nitrogenase/oxidoreductase component 1" evidence="1">
    <location>
        <begin position="23"/>
        <end position="437"/>
    </location>
</feature>
<evidence type="ECO:0000313" key="2">
    <source>
        <dbReference type="EMBL" id="SDN10974.1"/>
    </source>
</evidence>
<dbReference type="InterPro" id="IPR000510">
    <property type="entry name" value="Nase/OxRdtase_comp1"/>
</dbReference>
<evidence type="ECO:0000259" key="1">
    <source>
        <dbReference type="Pfam" id="PF00148"/>
    </source>
</evidence>
<dbReference type="Pfam" id="PF00148">
    <property type="entry name" value="Oxidored_nitro"/>
    <property type="match status" value="1"/>
</dbReference>
<dbReference type="Proteomes" id="UP000214880">
    <property type="component" value="Unassembled WGS sequence"/>
</dbReference>